<dbReference type="EMBL" id="SLWB01000002">
    <property type="protein sequence ID" value="TCN72050.1"/>
    <property type="molecule type" value="Genomic_DNA"/>
</dbReference>
<dbReference type="SUPFAM" id="SSF56935">
    <property type="entry name" value="Porins"/>
    <property type="match status" value="1"/>
</dbReference>
<dbReference type="Proteomes" id="UP000294830">
    <property type="component" value="Unassembled WGS sequence"/>
</dbReference>
<keyword evidence="1 2" id="KW-0732">Signal</keyword>
<dbReference type="RefSeq" id="WP_131838120.1">
    <property type="nucleotide sequence ID" value="NZ_SLWB01000002.1"/>
</dbReference>
<dbReference type="InterPro" id="IPR008969">
    <property type="entry name" value="CarboxyPept-like_regulatory"/>
</dbReference>
<dbReference type="InterPro" id="IPR037066">
    <property type="entry name" value="Plug_dom_sf"/>
</dbReference>
<gene>
    <name evidence="3" type="ORF">CLV25_1028</name>
</gene>
<evidence type="ECO:0000256" key="2">
    <source>
        <dbReference type="SAM" id="SignalP"/>
    </source>
</evidence>
<evidence type="ECO:0000256" key="1">
    <source>
        <dbReference type="ARBA" id="ARBA00022729"/>
    </source>
</evidence>
<dbReference type="Pfam" id="PF13715">
    <property type="entry name" value="CarbopepD_reg_2"/>
    <property type="match status" value="1"/>
</dbReference>
<keyword evidence="4" id="KW-1185">Reference proteome</keyword>
<reference evidence="3 4" key="1">
    <citation type="submission" date="2019-03" db="EMBL/GenBank/DDBJ databases">
        <title>Genomic Encyclopedia of Archaeal and Bacterial Type Strains, Phase II (KMG-II): from individual species to whole genera.</title>
        <authorList>
            <person name="Goeker M."/>
        </authorList>
    </citation>
    <scope>NUCLEOTIDE SEQUENCE [LARGE SCALE GENOMIC DNA]</scope>
    <source>
        <strain evidence="3 4">RL-C</strain>
    </source>
</reference>
<dbReference type="GO" id="GO:0004180">
    <property type="term" value="F:carboxypeptidase activity"/>
    <property type="evidence" value="ECO:0007669"/>
    <property type="project" value="UniProtKB-KW"/>
</dbReference>
<dbReference type="Gene3D" id="2.170.130.10">
    <property type="entry name" value="TonB-dependent receptor, plug domain"/>
    <property type="match status" value="1"/>
</dbReference>
<dbReference type="GO" id="GO:0044718">
    <property type="term" value="P:siderophore transmembrane transport"/>
    <property type="evidence" value="ECO:0007669"/>
    <property type="project" value="TreeGrafter"/>
</dbReference>
<dbReference type="SUPFAM" id="SSF49464">
    <property type="entry name" value="Carboxypeptidase regulatory domain-like"/>
    <property type="match status" value="1"/>
</dbReference>
<evidence type="ECO:0000313" key="4">
    <source>
        <dbReference type="Proteomes" id="UP000294830"/>
    </source>
</evidence>
<comment type="caution">
    <text evidence="3">The sequence shown here is derived from an EMBL/GenBank/DDBJ whole genome shotgun (WGS) entry which is preliminary data.</text>
</comment>
<name>A0A4V2RQM0_9BACT</name>
<keyword evidence="3" id="KW-0378">Hydrolase</keyword>
<evidence type="ECO:0000313" key="3">
    <source>
        <dbReference type="EMBL" id="TCN72050.1"/>
    </source>
</evidence>
<protein>
    <submittedName>
        <fullName evidence="3">Carboxypeptidase-like protein</fullName>
    </submittedName>
</protein>
<dbReference type="PANTHER" id="PTHR30069">
    <property type="entry name" value="TONB-DEPENDENT OUTER MEMBRANE RECEPTOR"/>
    <property type="match status" value="1"/>
</dbReference>
<feature type="signal peptide" evidence="2">
    <location>
        <begin position="1"/>
        <end position="22"/>
    </location>
</feature>
<dbReference type="GO" id="GO:0015344">
    <property type="term" value="F:siderophore uptake transmembrane transporter activity"/>
    <property type="evidence" value="ECO:0007669"/>
    <property type="project" value="TreeGrafter"/>
</dbReference>
<keyword evidence="3" id="KW-0121">Carboxypeptidase</keyword>
<dbReference type="GO" id="GO:0009279">
    <property type="term" value="C:cell outer membrane"/>
    <property type="evidence" value="ECO:0007669"/>
    <property type="project" value="TreeGrafter"/>
</dbReference>
<keyword evidence="3" id="KW-0645">Protease</keyword>
<organism evidence="3 4">
    <name type="scientific">Acetobacteroides hydrogenigenes</name>
    <dbReference type="NCBI Taxonomy" id="979970"/>
    <lineage>
        <taxon>Bacteria</taxon>
        <taxon>Pseudomonadati</taxon>
        <taxon>Bacteroidota</taxon>
        <taxon>Bacteroidia</taxon>
        <taxon>Bacteroidales</taxon>
        <taxon>Rikenellaceae</taxon>
        <taxon>Acetobacteroides</taxon>
    </lineage>
</organism>
<proteinExistence type="predicted"/>
<dbReference type="Gene3D" id="2.60.40.1120">
    <property type="entry name" value="Carboxypeptidase-like, regulatory domain"/>
    <property type="match status" value="1"/>
</dbReference>
<dbReference type="OrthoDB" id="1096764at2"/>
<dbReference type="PANTHER" id="PTHR30069:SF29">
    <property type="entry name" value="HEMOGLOBIN AND HEMOGLOBIN-HAPTOGLOBIN-BINDING PROTEIN 1-RELATED"/>
    <property type="match status" value="1"/>
</dbReference>
<feature type="chain" id="PRO_5020429021" evidence="2">
    <location>
        <begin position="23"/>
        <end position="778"/>
    </location>
</feature>
<dbReference type="InterPro" id="IPR039426">
    <property type="entry name" value="TonB-dep_rcpt-like"/>
</dbReference>
<dbReference type="AlphaFoldDB" id="A0A4V2RQM0"/>
<accession>A0A4V2RQM0</accession>
<sequence>MKKFIALIAAALLWVGAADGQAIVQTVRGKVFDIETQATIPGANISIAGTAQGTASSADGTFRIANVPVGRHDLIASFVGYEPVTLPNILVTSGKEVVLNIGLKQSSRQIDEVVVKANQRKDRTVNTMASISARTFSVEETRRYAGGLDDPARMASAFAGVTVGNIQDNAIIIRGNSPKGVSWRVEGVEIPNPNHFAGGNVAGGGFVSILSSQLLSNSDFYTGAFPAEYGNALAGVFDMKMRTGNNEKREHTAQIGLMGVDFASEGPFVKGKKSSYLFNYRYATAGILSKLKVIPSDQVPIYQDLSFKMSFPTAKAGTFSVWGVGGIDNLKEPEDADSTKWKVDFDRMKFDWNIKTGAAGINHKLTRGHSLISTSVAASGTSNILDQTRFDDLLMMQPNAYIKSNTAAITVSSVINSKLSANHTLRAGVTFKEQLYNLDISGTVKEDPDTYQNMVKEKGSSQVVEAYWQSRYQLSPSIQINGGVNASYFALNQNYSVDPRFSIRWQLANRHALTLGAGKHSQLEELRFYLTKQQGNGSKYPNKNLDFAQAQHLILGYDWTVSGNLRLKVEAYYQQLSRIPGIADSSYSMINFKQDWAFYDKLINNTKGQNMGIDVTLERFFSGGFYYLATASLFDSKYKGGDNIWRSTRFNKGYSLNLLAGKEYAISRNRIVGINGRVNYLGGERKTPILNAESIAAKRVIYDESRAFEEQYPATCYVDFTVTYRTNKKRYAGTWALQVKNLLSAPIYSSPAYNYRDKRVEEQKASLILPVLSYRIDF</sequence>